<comment type="caution">
    <text evidence="1">The sequence shown here is derived from an EMBL/GenBank/DDBJ whole genome shotgun (WGS) entry which is preliminary data.</text>
</comment>
<name>A0ABV2S6P6_BRAJP</name>
<evidence type="ECO:0000313" key="2">
    <source>
        <dbReference type="Proteomes" id="UP001549291"/>
    </source>
</evidence>
<dbReference type="Proteomes" id="UP001549291">
    <property type="component" value="Unassembled WGS sequence"/>
</dbReference>
<keyword evidence="2" id="KW-1185">Reference proteome</keyword>
<accession>A0ABV2S6P6</accession>
<keyword evidence="1" id="KW-0238">DNA-binding</keyword>
<reference evidence="1 2" key="1">
    <citation type="submission" date="2024-06" db="EMBL/GenBank/DDBJ databases">
        <title>Genomic Encyclopedia of Type Strains, Phase V (KMG-V): Genome sequencing to study the core and pangenomes of soil and plant-associated prokaryotes.</title>
        <authorList>
            <person name="Whitman W."/>
        </authorList>
    </citation>
    <scope>NUCLEOTIDE SEQUENCE [LARGE SCALE GENOMIC DNA]</scope>
    <source>
        <strain evidence="1 2">USDA 160</strain>
    </source>
</reference>
<dbReference type="GO" id="GO:0003677">
    <property type="term" value="F:DNA binding"/>
    <property type="evidence" value="ECO:0007669"/>
    <property type="project" value="UniProtKB-KW"/>
</dbReference>
<sequence length="110" mass="12023">MPLSRSFKRTVKDRAASDATFRAALLSEGVETLIAGDVQTAKALLRDYINATVGFEDLARRTGTPPKSLMRMFSKGGNPSTRKLSAVLKQLQRNSGLSLRVQAEDERRAG</sequence>
<proteinExistence type="predicted"/>
<gene>
    <name evidence="1" type="ORF">ABIF63_008958</name>
</gene>
<protein>
    <submittedName>
        <fullName evidence="1">DNA-binding phage protein</fullName>
    </submittedName>
</protein>
<dbReference type="RefSeq" id="WP_038950828.1">
    <property type="nucleotide sequence ID" value="NZ_JBEPTQ010000002.1"/>
</dbReference>
<dbReference type="EMBL" id="JBEPTQ010000002">
    <property type="protein sequence ID" value="MET4724852.1"/>
    <property type="molecule type" value="Genomic_DNA"/>
</dbReference>
<evidence type="ECO:0000313" key="1">
    <source>
        <dbReference type="EMBL" id="MET4724852.1"/>
    </source>
</evidence>
<organism evidence="1 2">
    <name type="scientific">Bradyrhizobium japonicum</name>
    <dbReference type="NCBI Taxonomy" id="375"/>
    <lineage>
        <taxon>Bacteria</taxon>
        <taxon>Pseudomonadati</taxon>
        <taxon>Pseudomonadota</taxon>
        <taxon>Alphaproteobacteria</taxon>
        <taxon>Hyphomicrobiales</taxon>
        <taxon>Nitrobacteraceae</taxon>
        <taxon>Bradyrhizobium</taxon>
    </lineage>
</organism>